<feature type="region of interest" description="Disordered" evidence="3">
    <location>
        <begin position="343"/>
        <end position="372"/>
    </location>
</feature>
<sequence length="516" mass="57215">MERRKSLNSFQSKAFWIEKDNGGLPDDQVAYDNSSRIEPKRAYQWFLDATEAELFPNKKQAIDTSNSRPFSGVLPANLSPWENGSSFESGTGHQFNDRLFGSEPARPMNFGDRTVHSNGTENLNMGRSMEDQFGNDASVALSMSQDYNGSCLSYGGIRRVKINQVRDSDSGVSISMGHNYQVSESGNGMPVSMAHTYQAKESGNSMPVSMAHTYQAKESGNSMPVSMTHTYQGKESGNSMPVPMAHTYQAKELGNSMPVSIAHTYQSKEPCNSMPISIAHTFNKEDQNMISFSGFHEEPETGNSGRLMSSYELLMGHQSLVQPSEKPKEKGLIDSQAEALVNSTQVGTKKAETDSKTKTEPKMAKKVSPNNNNFPSNVRSLLSTGMLDGVPVKYIAWSQQELRGIIKGSGYLCSCQSCGFSKVLNAYEFERHAGCKTKHPNNHIFFENGKTIYAVVQELRSTPQNLLFEVIQTVTGSPINQKSFNLWKESYQAATRELQRIYGKDDKNQASQNEYA</sequence>
<dbReference type="GO" id="GO:0045944">
    <property type="term" value="P:positive regulation of transcription by RNA polymerase II"/>
    <property type="evidence" value="ECO:0007669"/>
    <property type="project" value="TreeGrafter"/>
</dbReference>
<evidence type="ECO:0000313" key="5">
    <source>
        <dbReference type="EMBL" id="OVA03533.1"/>
    </source>
</evidence>
<evidence type="ECO:0000256" key="3">
    <source>
        <dbReference type="SAM" id="MobiDB-lite"/>
    </source>
</evidence>
<gene>
    <name evidence="5" type="ORF">BVC80_1651g37</name>
</gene>
<dbReference type="GO" id="GO:0000977">
    <property type="term" value="F:RNA polymerase II transcription regulatory region sequence-specific DNA binding"/>
    <property type="evidence" value="ECO:0007669"/>
    <property type="project" value="TreeGrafter"/>
</dbReference>
<reference evidence="5 6" key="1">
    <citation type="journal article" date="2017" name="Mol. Plant">
        <title>The Genome of Medicinal Plant Macleaya cordata Provides New Insights into Benzylisoquinoline Alkaloids Metabolism.</title>
        <authorList>
            <person name="Liu X."/>
            <person name="Liu Y."/>
            <person name="Huang P."/>
            <person name="Ma Y."/>
            <person name="Qing Z."/>
            <person name="Tang Q."/>
            <person name="Cao H."/>
            <person name="Cheng P."/>
            <person name="Zheng Y."/>
            <person name="Yuan Z."/>
            <person name="Zhou Y."/>
            <person name="Liu J."/>
            <person name="Tang Z."/>
            <person name="Zhuo Y."/>
            <person name="Zhang Y."/>
            <person name="Yu L."/>
            <person name="Huang J."/>
            <person name="Yang P."/>
            <person name="Peng Q."/>
            <person name="Zhang J."/>
            <person name="Jiang W."/>
            <person name="Zhang Z."/>
            <person name="Lin K."/>
            <person name="Ro D.K."/>
            <person name="Chen X."/>
            <person name="Xiong X."/>
            <person name="Shang Y."/>
            <person name="Huang S."/>
            <person name="Zeng J."/>
        </authorList>
    </citation>
    <scope>NUCLEOTIDE SEQUENCE [LARGE SCALE GENOMIC DNA]</scope>
    <source>
        <strain evidence="6">cv. BLH2017</strain>
        <tissue evidence="5">Root</tissue>
    </source>
</reference>
<dbReference type="GO" id="GO:0005634">
    <property type="term" value="C:nucleus"/>
    <property type="evidence" value="ECO:0007669"/>
    <property type="project" value="UniProtKB-SubCell"/>
</dbReference>
<keyword evidence="6" id="KW-1185">Reference proteome</keyword>
<feature type="domain" description="Tify" evidence="4">
    <location>
        <begin position="404"/>
        <end position="458"/>
    </location>
</feature>
<evidence type="ECO:0000259" key="4">
    <source>
        <dbReference type="Pfam" id="PF16135"/>
    </source>
</evidence>
<keyword evidence="2" id="KW-0539">Nucleus</keyword>
<accession>A0A200PZ75</accession>
<dbReference type="OMA" id="AHTYQAK"/>
<dbReference type="GO" id="GO:0003682">
    <property type="term" value="F:chromatin binding"/>
    <property type="evidence" value="ECO:0007669"/>
    <property type="project" value="TreeGrafter"/>
</dbReference>
<dbReference type="STRING" id="56857.A0A200PZ75"/>
<dbReference type="EMBL" id="MVGT01003660">
    <property type="protein sequence ID" value="OVA03533.1"/>
    <property type="molecule type" value="Genomic_DNA"/>
</dbReference>
<dbReference type="FunCoup" id="A0A200PZ75">
    <property type="interactions" value="1527"/>
</dbReference>
<dbReference type="Proteomes" id="UP000195402">
    <property type="component" value="Unassembled WGS sequence"/>
</dbReference>
<comment type="caution">
    <text evidence="5">The sequence shown here is derived from an EMBL/GenBank/DDBJ whole genome shotgun (WGS) entry which is preliminary data.</text>
</comment>
<dbReference type="InParanoid" id="A0A200PZ75"/>
<dbReference type="OrthoDB" id="1863332at2759"/>
<comment type="subcellular location">
    <subcellularLocation>
        <location evidence="1">Nucleus</location>
    </subcellularLocation>
</comment>
<dbReference type="Pfam" id="PF16135">
    <property type="entry name" value="TDBD"/>
    <property type="match status" value="1"/>
</dbReference>
<evidence type="ECO:0000256" key="1">
    <source>
        <dbReference type="ARBA" id="ARBA00004123"/>
    </source>
</evidence>
<name>A0A200PZ75_MACCD</name>
<organism evidence="5 6">
    <name type="scientific">Macleaya cordata</name>
    <name type="common">Five-seeded plume-poppy</name>
    <name type="synonym">Bocconia cordata</name>
    <dbReference type="NCBI Taxonomy" id="56857"/>
    <lineage>
        <taxon>Eukaryota</taxon>
        <taxon>Viridiplantae</taxon>
        <taxon>Streptophyta</taxon>
        <taxon>Embryophyta</taxon>
        <taxon>Tracheophyta</taxon>
        <taxon>Spermatophyta</taxon>
        <taxon>Magnoliopsida</taxon>
        <taxon>Ranunculales</taxon>
        <taxon>Papaveraceae</taxon>
        <taxon>Papaveroideae</taxon>
        <taxon>Macleaya</taxon>
    </lineage>
</organism>
<dbReference type="GO" id="GO:0042393">
    <property type="term" value="F:histone binding"/>
    <property type="evidence" value="ECO:0007669"/>
    <property type="project" value="TreeGrafter"/>
</dbReference>
<dbReference type="PANTHER" id="PTHR47025">
    <property type="entry name" value="AUTOIMMUNE REGULATOR"/>
    <property type="match status" value="1"/>
</dbReference>
<proteinExistence type="predicted"/>
<evidence type="ECO:0000256" key="2">
    <source>
        <dbReference type="ARBA" id="ARBA00023242"/>
    </source>
</evidence>
<dbReference type="PANTHER" id="PTHR47025:SF9">
    <property type="entry name" value="PROTEIN, PUTATIVE-RELATED"/>
    <property type="match status" value="1"/>
</dbReference>
<protein>
    <recommendedName>
        <fullName evidence="4">Tify domain-containing protein</fullName>
    </recommendedName>
</protein>
<feature type="compositionally biased region" description="Basic and acidic residues" evidence="3">
    <location>
        <begin position="349"/>
        <end position="363"/>
    </location>
</feature>
<evidence type="ECO:0000313" key="6">
    <source>
        <dbReference type="Proteomes" id="UP000195402"/>
    </source>
</evidence>
<dbReference type="AlphaFoldDB" id="A0A200PZ75"/>
<dbReference type="InterPro" id="IPR032308">
    <property type="entry name" value="TDBD"/>
</dbReference>